<reference evidence="10" key="1">
    <citation type="submission" date="2015-09" db="EMBL/GenBank/DDBJ databases">
        <authorList>
            <person name="Sai Rama Sridatta P."/>
        </authorList>
    </citation>
    <scope>NUCLEOTIDE SEQUENCE [LARGE SCALE GENOMIC DNA]</scope>
</reference>
<comment type="similarity">
    <text evidence="2">Belongs to the AB hydrolase superfamily. LDAH family.</text>
</comment>
<evidence type="ECO:0000256" key="8">
    <source>
        <dbReference type="ARBA" id="ARBA00049527"/>
    </source>
</evidence>
<keyword evidence="10" id="KW-1185">Reference proteome</keyword>
<dbReference type="EC" id="3.1.1.13" evidence="7"/>
<evidence type="ECO:0000256" key="5">
    <source>
        <dbReference type="ARBA" id="ARBA00022801"/>
    </source>
</evidence>
<evidence type="ECO:0000256" key="2">
    <source>
        <dbReference type="ARBA" id="ARBA00008300"/>
    </source>
</evidence>
<evidence type="ECO:0000256" key="3">
    <source>
        <dbReference type="ARBA" id="ARBA00019242"/>
    </source>
</evidence>
<evidence type="ECO:0000256" key="7">
    <source>
        <dbReference type="ARBA" id="ARBA00039150"/>
    </source>
</evidence>
<dbReference type="GO" id="GO:0019915">
    <property type="term" value="P:lipid storage"/>
    <property type="evidence" value="ECO:0007669"/>
    <property type="project" value="InterPro"/>
</dbReference>
<proteinExistence type="inferred from homology"/>
<dbReference type="GO" id="GO:0004771">
    <property type="term" value="F:sterol ester esterase activity"/>
    <property type="evidence" value="ECO:0007669"/>
    <property type="project" value="UniProtKB-EC"/>
</dbReference>
<dbReference type="GO" id="GO:0005811">
    <property type="term" value="C:lipid droplet"/>
    <property type="evidence" value="ECO:0007669"/>
    <property type="project" value="UniProtKB-SubCell"/>
</dbReference>
<reference evidence="9" key="3">
    <citation type="submission" date="2025-09" db="UniProtKB">
        <authorList>
            <consortium name="Ensembl"/>
        </authorList>
    </citation>
    <scope>IDENTIFICATION</scope>
</reference>
<evidence type="ECO:0000313" key="10">
    <source>
        <dbReference type="Proteomes" id="UP000314980"/>
    </source>
</evidence>
<evidence type="ECO:0000256" key="6">
    <source>
        <dbReference type="ARBA" id="ARBA00031924"/>
    </source>
</evidence>
<organism evidence="9 10">
    <name type="scientific">Lates calcarifer</name>
    <name type="common">Barramundi</name>
    <name type="synonym">Holocentrus calcarifer</name>
    <dbReference type="NCBI Taxonomy" id="8187"/>
    <lineage>
        <taxon>Eukaryota</taxon>
        <taxon>Metazoa</taxon>
        <taxon>Chordata</taxon>
        <taxon>Craniata</taxon>
        <taxon>Vertebrata</taxon>
        <taxon>Euteleostomi</taxon>
        <taxon>Actinopterygii</taxon>
        <taxon>Neopterygii</taxon>
        <taxon>Teleostei</taxon>
        <taxon>Neoteleostei</taxon>
        <taxon>Acanthomorphata</taxon>
        <taxon>Carangaria</taxon>
        <taxon>Carangaria incertae sedis</taxon>
        <taxon>Centropomidae</taxon>
        <taxon>Lates</taxon>
    </lineage>
</organism>
<dbReference type="InterPro" id="IPR019363">
    <property type="entry name" value="LDAH"/>
</dbReference>
<dbReference type="SUPFAM" id="SSF53474">
    <property type="entry name" value="alpha/beta-Hydrolases"/>
    <property type="match status" value="1"/>
</dbReference>
<accession>A0A4W6BPR2</accession>
<dbReference type="Pfam" id="PF10230">
    <property type="entry name" value="LIDHydrolase"/>
    <property type="match status" value="2"/>
</dbReference>
<dbReference type="PANTHER" id="PTHR13390">
    <property type="entry name" value="LIPASE"/>
    <property type="match status" value="1"/>
</dbReference>
<evidence type="ECO:0000256" key="1">
    <source>
        <dbReference type="ARBA" id="ARBA00004502"/>
    </source>
</evidence>
<comment type="subcellular location">
    <subcellularLocation>
        <location evidence="1">Lipid droplet</location>
    </subcellularLocation>
</comment>
<dbReference type="Proteomes" id="UP000314980">
    <property type="component" value="Unassembled WGS sequence"/>
</dbReference>
<dbReference type="PANTHER" id="PTHR13390:SF0">
    <property type="entry name" value="LIPID DROPLET-ASSOCIATED HYDROLASE"/>
    <property type="match status" value="1"/>
</dbReference>
<dbReference type="GeneTree" id="ENSGT00390000009688"/>
<comment type="catalytic activity">
    <reaction evidence="8">
        <text>a cholesterol ester + H2O = cholesterol + a fatty acid + H(+)</text>
        <dbReference type="Rhea" id="RHEA:36403"/>
        <dbReference type="ChEBI" id="CHEBI:15377"/>
        <dbReference type="ChEBI" id="CHEBI:15378"/>
        <dbReference type="ChEBI" id="CHEBI:16113"/>
        <dbReference type="ChEBI" id="CHEBI:17002"/>
        <dbReference type="ChEBI" id="CHEBI:28868"/>
        <dbReference type="EC" id="3.1.1.13"/>
    </reaction>
    <physiologicalReaction direction="left-to-right" evidence="8">
        <dbReference type="Rhea" id="RHEA:36404"/>
    </physiologicalReaction>
</comment>
<name>A0A4W6BPR2_LATCA</name>
<evidence type="ECO:0000256" key="4">
    <source>
        <dbReference type="ARBA" id="ARBA00022677"/>
    </source>
</evidence>
<dbReference type="Ensembl" id="ENSLCAT00010000101.1">
    <property type="protein sequence ID" value="ENSLCAP00010000084.1"/>
    <property type="gene ID" value="ENSLCAG00010000069.1"/>
</dbReference>
<keyword evidence="5" id="KW-0378">Hydrolase</keyword>
<reference evidence="9" key="2">
    <citation type="submission" date="2025-08" db="UniProtKB">
        <authorList>
            <consortium name="Ensembl"/>
        </authorList>
    </citation>
    <scope>IDENTIFICATION</scope>
</reference>
<protein>
    <recommendedName>
        <fullName evidence="3">Lipid droplet-associated hydrolase</fullName>
        <ecNumber evidence="7">3.1.1.13</ecNumber>
    </recommendedName>
    <alternativeName>
        <fullName evidence="6">Lipid droplet-associated serine hydrolase</fullName>
    </alternativeName>
</protein>
<sequence length="257" mass="29534">MIIIGLVMFPSFKAGEMEDMVTDSRDDPQTDFIYCFGANTEVLKFGSCQLHSGHKILFLIIPGNPGVVGFYRTFMQTLHRMFGYRHPVWAVSHAGHCVPPDSMDMVEDASLAAEGDVFGLNGQIEHKLAFLRKYVPRETRPHPDWALHWLLHYSGDDQERSRTQANAMYMGGQEMKKVLERDNITIRKNLEKLIFYYGATDHWCPIQYYLDIKKDFPHGDIRLCENGFRHAFVLDTGREVAKMVVEWISGDLTTQVL</sequence>
<keyword evidence="4" id="KW-0551">Lipid droplet</keyword>
<dbReference type="InterPro" id="IPR029058">
    <property type="entry name" value="AB_hydrolase_fold"/>
</dbReference>
<dbReference type="AlphaFoldDB" id="A0A4W6BPR2"/>
<evidence type="ECO:0000313" key="9">
    <source>
        <dbReference type="Ensembl" id="ENSLCAP00010000084.1"/>
    </source>
</evidence>